<gene>
    <name evidence="2" type="ORF">CRENBAI_011026</name>
</gene>
<evidence type="ECO:0000313" key="2">
    <source>
        <dbReference type="EMBL" id="KAK5622070.1"/>
    </source>
</evidence>
<evidence type="ECO:0000313" key="3">
    <source>
        <dbReference type="Proteomes" id="UP001311232"/>
    </source>
</evidence>
<comment type="caution">
    <text evidence="2">The sequence shown here is derived from an EMBL/GenBank/DDBJ whole genome shotgun (WGS) entry which is preliminary data.</text>
</comment>
<dbReference type="AlphaFoldDB" id="A0AAV9SLB2"/>
<accession>A0AAV9SLB2</accession>
<evidence type="ECO:0000256" key="1">
    <source>
        <dbReference type="SAM" id="MobiDB-lite"/>
    </source>
</evidence>
<name>A0AAV9SLB2_9TELE</name>
<sequence length="201" mass="22448">MSEIMKVVEEVPRGLSLVPPIPAASTSELEQKQDSKDLILVIKEEVPNGWSSSLDLQDPVLQHVKEEEEELWISQEEEQLTVKSEDEEKPQLSELQQIKAEDNRETEAPTSSSADQKETEPDRNLDVECSLKQILVRAAAFWINCSYLIDFLGRPVDRVGHAVALLCLDPRTAVAAVLAVTITAQIARLAKSDIKNVFEFV</sequence>
<protein>
    <submittedName>
        <fullName evidence="2">Uncharacterized protein</fullName>
    </submittedName>
</protein>
<organism evidence="2 3">
    <name type="scientific">Crenichthys baileyi</name>
    <name type="common">White River springfish</name>
    <dbReference type="NCBI Taxonomy" id="28760"/>
    <lineage>
        <taxon>Eukaryota</taxon>
        <taxon>Metazoa</taxon>
        <taxon>Chordata</taxon>
        <taxon>Craniata</taxon>
        <taxon>Vertebrata</taxon>
        <taxon>Euteleostomi</taxon>
        <taxon>Actinopterygii</taxon>
        <taxon>Neopterygii</taxon>
        <taxon>Teleostei</taxon>
        <taxon>Neoteleostei</taxon>
        <taxon>Acanthomorphata</taxon>
        <taxon>Ovalentaria</taxon>
        <taxon>Atherinomorphae</taxon>
        <taxon>Cyprinodontiformes</taxon>
        <taxon>Goodeidae</taxon>
        <taxon>Crenichthys</taxon>
    </lineage>
</organism>
<dbReference type="Proteomes" id="UP001311232">
    <property type="component" value="Unassembled WGS sequence"/>
</dbReference>
<dbReference type="EMBL" id="JAHHUM010000211">
    <property type="protein sequence ID" value="KAK5622070.1"/>
    <property type="molecule type" value="Genomic_DNA"/>
</dbReference>
<keyword evidence="3" id="KW-1185">Reference proteome</keyword>
<proteinExistence type="predicted"/>
<feature type="region of interest" description="Disordered" evidence="1">
    <location>
        <begin position="78"/>
        <end position="123"/>
    </location>
</feature>
<reference evidence="2 3" key="1">
    <citation type="submission" date="2021-06" db="EMBL/GenBank/DDBJ databases">
        <authorList>
            <person name="Palmer J.M."/>
        </authorList>
    </citation>
    <scope>NUCLEOTIDE SEQUENCE [LARGE SCALE GENOMIC DNA]</scope>
    <source>
        <strain evidence="2 3">MEX-2019</strain>
        <tissue evidence="2">Muscle</tissue>
    </source>
</reference>